<keyword evidence="1" id="KW-1185">Reference proteome</keyword>
<proteinExistence type="predicted"/>
<dbReference type="KEGG" id="nta:107779276"/>
<evidence type="ECO:0000313" key="1">
    <source>
        <dbReference type="Proteomes" id="UP000790787"/>
    </source>
</evidence>
<organism evidence="1 2">
    <name type="scientific">Nicotiana tabacum</name>
    <name type="common">Common tobacco</name>
    <dbReference type="NCBI Taxonomy" id="4097"/>
    <lineage>
        <taxon>Eukaryota</taxon>
        <taxon>Viridiplantae</taxon>
        <taxon>Streptophyta</taxon>
        <taxon>Embryophyta</taxon>
        <taxon>Tracheophyta</taxon>
        <taxon>Spermatophyta</taxon>
        <taxon>Magnoliopsida</taxon>
        <taxon>eudicotyledons</taxon>
        <taxon>Gunneridae</taxon>
        <taxon>Pentapetalae</taxon>
        <taxon>asterids</taxon>
        <taxon>lamiids</taxon>
        <taxon>Solanales</taxon>
        <taxon>Solanaceae</taxon>
        <taxon>Nicotianoideae</taxon>
        <taxon>Nicotianeae</taxon>
        <taxon>Nicotiana</taxon>
    </lineage>
</organism>
<evidence type="ECO:0000313" key="2">
    <source>
        <dbReference type="RefSeq" id="XP_016455156.1"/>
    </source>
</evidence>
<dbReference type="RefSeq" id="XP_016455156.1">
    <property type="nucleotide sequence ID" value="XM_016599670.1"/>
</dbReference>
<name>A0A1S3YSG3_TOBAC</name>
<reference evidence="1" key="1">
    <citation type="journal article" date="2014" name="Nat. Commun.">
        <title>The tobacco genome sequence and its comparison with those of tomato and potato.</title>
        <authorList>
            <person name="Sierro N."/>
            <person name="Battey J.N."/>
            <person name="Ouadi S."/>
            <person name="Bakaher N."/>
            <person name="Bovet L."/>
            <person name="Willig A."/>
            <person name="Goepfert S."/>
            <person name="Peitsch M.C."/>
            <person name="Ivanov N.V."/>
        </authorList>
    </citation>
    <scope>NUCLEOTIDE SEQUENCE [LARGE SCALE GENOMIC DNA]</scope>
</reference>
<accession>A0A1S3YSG3</accession>
<dbReference type="GeneID" id="107779276"/>
<dbReference type="PaxDb" id="4097-A0A1S3YSG3"/>
<sequence length="847" mass="91385">MMKLRVEDFRKKNRDEDAQIDEEQPRQEQIGGAKYKGDLRQFLNERRALNDGDRTAGDHINHTDATKVLRAPQRAHEHAENLIKTAHVTAVSTRHMGRNPVSSAIVPVAEALARVAQDLKAAKNTVVDQALPGTSKGSAFVPGMMNDSALAAAVRTMFAKNNAAITLIGQVDKVERRSATVGSQLEANVALNATGNRPTAGVIKATVAHVNLTKKTAQLIDTAVQDEEQELEDVDVVRSADATSLKAGVGLFNEGVMTSVAGVIDNSNTTHASAPIVPLDEVLKLDKGLPKQSKHVHASTISTRMHLVTAGAMHADVDRGKNVLAHGHQISAGQDKIGVGAVGTTKSNNWKVVNKSPSKKQTPMLQNQIVPSKAIGVSNSFDALVNEGEHVNEEQHMGYEIRPDAEKINFTGSEKEQKNEADSVRLEIASGGNHNGETSQIHAADTPTLHISNSELDKMVNDVVAAMMMNTTPKICQLQYPGSSKQQLAKNTGGRLIVSKDIVPVDAQKAMAIKSKLWDDQREYDDEEDCGVDFAGYSSEEADHEVDQESAGEELDSITLPKPDGIPNTSHKSMLNLNAPAFIPRYSPVAALKVKDAVAGNIVQNAATPSNQIDPAGRKYGQQQLNANTSGAIVTLPTGGQQQQDTTPPAITLQDGKLLDALQQQNENNAGAAVTSSTAGQQQLSIRAPVITMEDRKLLDAMVSSKPLNSLNTNQVGSTGRGDWTSNQVKGTKQSQNKATMVNRQDGNGLMAQEFLQDMPDPVSVGRDMYEEGEEDAVLKECRAHAARKGDLSPMHSGKNRKSHTRKNSWDDKVSDFLNVRRPPMRVAKQKQAAPTTSTRSNRSKKK</sequence>
<protein>
    <submittedName>
        <fullName evidence="2">Uncharacterized protein</fullName>
    </submittedName>
</protein>
<reference evidence="2" key="2">
    <citation type="submission" date="2025-08" db="UniProtKB">
        <authorList>
            <consortium name="RefSeq"/>
        </authorList>
    </citation>
    <scope>IDENTIFICATION</scope>
</reference>
<gene>
    <name evidence="2" type="primary">LOC107779276</name>
</gene>
<dbReference type="AlphaFoldDB" id="A0A1S3YSG3"/>
<dbReference type="Proteomes" id="UP000790787">
    <property type="component" value="Chromosome 18"/>
</dbReference>